<sequence length="2068" mass="213005">MGRLNLFAWLGRIFLILQLLWLPQLANSAAYATSGDGKYKNEILWLTWGSDTNPLGVKGKALSNTSISKASIQVANGVNIDVQCKLLNINGSLESYAPGGFGGDTFDDAYNIGGSGGANQLVAGLMTRSTTTSFQISCTSEFVGGATRTPIALRGFAIADAEAMAPGGTREYIVGAAKGNWHAIERFGSSSDPYFVEKSDTQLGTPAIGNSGDSFVKLTTGGTADGNRSVVTFLEFPVSQPAASQVMSFQIKGGGNTAIAVGVLTPFADFGDAPASYGAAMHLIDDVNLSSDGIGQNSIETVTALNVAYMQPPRTLYLGTKGPDSEPSSKFSADALGDDNSGQSASSPAFAGEENGWPANEKISVLKAGTTHTVSIACNLGTAGSGSAVVSGWIDFNQNGAFDSPAEKASGICSGSWAQLSWNVPVDVKSGTTFVRLRIGGVGVDVDKAEGVARDGEVEDHAVTILAPALAIIKSSNAISGAWTVDQAGALYRLTVSNRGSIPTGPGPAPYWKPLKVLDLMPDGVQPAWSGVLTTATGWNCSFSGQLVTCENASMHLGESGSATSQSSIELPVKITSQAATGSAITNYASVGGGMDPNNGGEPPAPGACSAANYCASTSVTVKAPAISVSKIALPADRSKVKVDDIITYTLQVSVKDSATLSPVVLTDTLGVGLEYAGIASNTGGFVEGGSASTRTFTLAAGVAPGNYSVSYRAKVLASAVSKVENKVVPSGGGNPSDPIPSVPACVTCSTEHSLESPLVTVSKSSDPVSGQMVKSGQTITYTLTTVVSRSQTVSPVVLSDVLGADLLFGVVVANDGFVLSGSGNQRVFTLPAGKLPGTYVLRYTAQVKANASSSANLTNVVTASGGGNPSDPGPGCTQCQTEHKKSDPKVEYSKSTTAVKAQEGDLIEYQVVAKVSDAQTTSDVVLVDTLGAGLEFDSVSSSGAWQISATPGSKSITLRLPAPSLPGSYKVAYKVKVTAGASNPLTNVVTPGAGGGTPPTCLAGARCETSTPLVVSDVRYDKELVGASGPVKVGDVLTFRLNVKVKNAPTLGELELLDTLGKGLAFVAVQASPVGWTVTNSGSDIKVTIPAGLVSGAAGAEQIHSLTYTAKVTPQATGTVRNAVIGSGYDNPSCAIACVTDTPVVKPEVVFSKTSPNTSARVGDIISYVVEMDVRNAALNEAVSSIVDNLSQGLEFVAVMPGPGISYSINGKALILTLAKETIPGIYRVSYSVRVLPDAITSVNNRVEGIPSDGGLTPTCGQAPCSVTTPVVREIDAVDDPLPSVNGATGSANAGNAYVNDTLNGVPVEPGKIVGTVITPATPINGGTVPLLDVATGVVSVPPGTPAGDYSIVYKICDRLAPTVCDTATITIKVTASPIDAKDDSYTGNRGSGGDQEVGNAYSENDTLDGKPFTPERITGTVTTPAQPIGGDPRVPVLDVVTGKVTVPSGTPAGDYVIHYRICEKLNPRNCDDAVIKVTVKPDESLLRIVKTASVRTVKIGDLVRYSLQVQNIGAVKVVNANVIDTAANGFTFVNGSMSAVGLGSAVSASGVRPVQFSGVTLDVGQTGTIVYMMRVGAGVRPGNHVNTAFARNGLGDPISNQATASVELVSDPLLDDSLIFGTVFDDRDRDGWQDSARISGLKAQGGFAPSAYIANSTTVDRGQGAEPAADASAPLLHGLALGSITARQSEADPVAKHTVVIHQKLKSLDFTDDFVLSNDQGVTVRMNAAGQTLIEKTGEAAAGRNAVEIDVERKISQGADGYGVDYIIKSTGIDERGIPGVRVASVEGLLMETDPFGRYHLVGVNGGRWERGRHFILKVDPSTLPAGAEFTTSNPLLRRITPGLPVRFDFGVQLNPEFMAGAQQTAEIELGSVLFAAGSTEIRKQYLAENGVIAQVAAKLQQYQGGELLISANGESEAVAFGRADAVRKAVIEQLSAPVQAATRVSVRGDVSDSGSLVSGVTANGAVLGNVLFDTDKAIVRPQYQALLQKVAAHLNAQGSGMVSIVGHTDVRASHAYNQKLGLARAKAVYEALLPHLSQGLKQKLQVQAEEGAAPAHRSNKKATRH</sequence>
<dbReference type="Pfam" id="PF18651">
    <property type="entry name" value="CshA_NR2"/>
    <property type="match status" value="1"/>
</dbReference>
<dbReference type="GO" id="GO:0016020">
    <property type="term" value="C:membrane"/>
    <property type="evidence" value="ECO:0007669"/>
    <property type="project" value="UniProtKB-SubCell"/>
</dbReference>
<dbReference type="InterPro" id="IPR057687">
    <property type="entry name" value="DUF7927"/>
</dbReference>
<keyword evidence="7" id="KW-1185">Reference proteome</keyword>
<feature type="region of interest" description="Disordered" evidence="4">
    <location>
        <begin position="318"/>
        <end position="354"/>
    </location>
</feature>
<gene>
    <name evidence="6" type="ORF">NCTC10698_02428</name>
</gene>
<dbReference type="Pfam" id="PF20009">
    <property type="entry name" value="GEVED"/>
    <property type="match status" value="1"/>
</dbReference>
<evidence type="ECO:0000256" key="3">
    <source>
        <dbReference type="PROSITE-ProRule" id="PRU00473"/>
    </source>
</evidence>
<protein>
    <submittedName>
        <fullName evidence="6">Outer membrane protein and related peptidoglycan-associated (Lipo)proteins</fullName>
    </submittedName>
</protein>
<evidence type="ECO:0000259" key="5">
    <source>
        <dbReference type="PROSITE" id="PS51123"/>
    </source>
</evidence>
<dbReference type="InterPro" id="IPR040683">
    <property type="entry name" value="CshA_NR2"/>
</dbReference>
<dbReference type="EMBL" id="UFXL01000001">
    <property type="protein sequence ID" value="SUY77523.1"/>
    <property type="molecule type" value="Genomic_DNA"/>
</dbReference>
<dbReference type="SUPFAM" id="SSF103088">
    <property type="entry name" value="OmpA-like"/>
    <property type="match status" value="1"/>
</dbReference>
<dbReference type="Pfam" id="PF00691">
    <property type="entry name" value="OmpA"/>
    <property type="match status" value="1"/>
</dbReference>
<name>A0A8B4S4X4_COMTE</name>
<comment type="subcellular location">
    <subcellularLocation>
        <location evidence="1">Membrane</location>
    </subcellularLocation>
</comment>
<dbReference type="Pfam" id="PF01345">
    <property type="entry name" value="DUF11"/>
    <property type="match status" value="1"/>
</dbReference>
<proteinExistence type="predicted"/>
<evidence type="ECO:0000256" key="1">
    <source>
        <dbReference type="ARBA" id="ARBA00004370"/>
    </source>
</evidence>
<evidence type="ECO:0000313" key="6">
    <source>
        <dbReference type="EMBL" id="SUY77523.1"/>
    </source>
</evidence>
<dbReference type="PRINTS" id="PR01021">
    <property type="entry name" value="OMPADOMAIN"/>
</dbReference>
<dbReference type="InterPro" id="IPR006665">
    <property type="entry name" value="OmpA-like"/>
</dbReference>
<dbReference type="Gene3D" id="3.30.1330.60">
    <property type="entry name" value="OmpA-like domain"/>
    <property type="match status" value="1"/>
</dbReference>
<dbReference type="InterPro" id="IPR051172">
    <property type="entry name" value="Chlamydia_OmcB"/>
</dbReference>
<dbReference type="InterPro" id="IPR001434">
    <property type="entry name" value="OmcB-like_DUF11"/>
</dbReference>
<dbReference type="InterPro" id="IPR047589">
    <property type="entry name" value="DUF11_rpt"/>
</dbReference>
<dbReference type="NCBIfam" id="TIGR01451">
    <property type="entry name" value="B_ant_repeat"/>
    <property type="match status" value="2"/>
</dbReference>
<accession>A0A8B4S4X4</accession>
<dbReference type="PANTHER" id="PTHR34819">
    <property type="entry name" value="LARGE CYSTEINE-RICH PERIPLASMIC PROTEIN OMCB"/>
    <property type="match status" value="1"/>
</dbReference>
<dbReference type="Pfam" id="PF25549">
    <property type="entry name" value="DUF7927"/>
    <property type="match status" value="1"/>
</dbReference>
<evidence type="ECO:0000313" key="7">
    <source>
        <dbReference type="Proteomes" id="UP000255070"/>
    </source>
</evidence>
<dbReference type="GeneID" id="63999463"/>
<evidence type="ECO:0000256" key="4">
    <source>
        <dbReference type="SAM" id="MobiDB-lite"/>
    </source>
</evidence>
<dbReference type="Proteomes" id="UP000255070">
    <property type="component" value="Unassembled WGS sequence"/>
</dbReference>
<dbReference type="RefSeq" id="WP_080569914.1">
    <property type="nucleotide sequence ID" value="NZ_BBJZ01000008.1"/>
</dbReference>
<dbReference type="Gene3D" id="2.60.40.740">
    <property type="match status" value="2"/>
</dbReference>
<reference evidence="6 7" key="1">
    <citation type="submission" date="2018-06" db="EMBL/GenBank/DDBJ databases">
        <authorList>
            <consortium name="Pathogen Informatics"/>
            <person name="Doyle S."/>
        </authorList>
    </citation>
    <scope>NUCLEOTIDE SEQUENCE [LARGE SCALE GENOMIC DNA]</scope>
    <source>
        <strain evidence="6 7">NCTC10698</strain>
    </source>
</reference>
<dbReference type="InterPro" id="IPR006664">
    <property type="entry name" value="OMP_bac"/>
</dbReference>
<dbReference type="PANTHER" id="PTHR34819:SF3">
    <property type="entry name" value="CELL SURFACE PROTEIN"/>
    <property type="match status" value="1"/>
</dbReference>
<feature type="region of interest" description="Disordered" evidence="4">
    <location>
        <begin position="2048"/>
        <end position="2068"/>
    </location>
</feature>
<dbReference type="InterPro" id="IPR045474">
    <property type="entry name" value="GEVED"/>
</dbReference>
<dbReference type="InterPro" id="IPR036737">
    <property type="entry name" value="OmpA-like_sf"/>
</dbReference>
<organism evidence="6 7">
    <name type="scientific">Comamonas testosteroni</name>
    <name type="common">Pseudomonas testosteroni</name>
    <dbReference type="NCBI Taxonomy" id="285"/>
    <lineage>
        <taxon>Bacteria</taxon>
        <taxon>Pseudomonadati</taxon>
        <taxon>Pseudomonadota</taxon>
        <taxon>Betaproteobacteria</taxon>
        <taxon>Burkholderiales</taxon>
        <taxon>Comamonadaceae</taxon>
        <taxon>Comamonas</taxon>
    </lineage>
</organism>
<dbReference type="CDD" id="cd07185">
    <property type="entry name" value="OmpA_C-like"/>
    <property type="match status" value="1"/>
</dbReference>
<feature type="region of interest" description="Disordered" evidence="4">
    <location>
        <begin position="864"/>
        <end position="890"/>
    </location>
</feature>
<comment type="caution">
    <text evidence="6">The sequence shown here is derived from an EMBL/GenBank/DDBJ whole genome shotgun (WGS) entry which is preliminary data.</text>
</comment>
<feature type="domain" description="OmpA-like" evidence="5">
    <location>
        <begin position="1962"/>
        <end position="2068"/>
    </location>
</feature>
<dbReference type="PROSITE" id="PS51123">
    <property type="entry name" value="OMPA_2"/>
    <property type="match status" value="1"/>
</dbReference>
<keyword evidence="2 3" id="KW-0472">Membrane</keyword>
<evidence type="ECO:0000256" key="2">
    <source>
        <dbReference type="ARBA" id="ARBA00023136"/>
    </source>
</evidence>